<dbReference type="KEGG" id="pco:PHACADRAFT_188531"/>
<gene>
    <name evidence="2" type="ORF">PHACADRAFT_188531</name>
</gene>
<evidence type="ECO:0000256" key="1">
    <source>
        <dbReference type="SAM" id="MobiDB-lite"/>
    </source>
</evidence>
<evidence type="ECO:0000313" key="3">
    <source>
        <dbReference type="Proteomes" id="UP000008370"/>
    </source>
</evidence>
<dbReference type="EMBL" id="JH930479">
    <property type="protein sequence ID" value="EKM50209.1"/>
    <property type="molecule type" value="Genomic_DNA"/>
</dbReference>
<organism evidence="2 3">
    <name type="scientific">Phanerochaete carnosa (strain HHB-10118-sp)</name>
    <name type="common">White-rot fungus</name>
    <name type="synonym">Peniophora carnosa</name>
    <dbReference type="NCBI Taxonomy" id="650164"/>
    <lineage>
        <taxon>Eukaryota</taxon>
        <taxon>Fungi</taxon>
        <taxon>Dikarya</taxon>
        <taxon>Basidiomycota</taxon>
        <taxon>Agaricomycotina</taxon>
        <taxon>Agaricomycetes</taxon>
        <taxon>Polyporales</taxon>
        <taxon>Phanerochaetaceae</taxon>
        <taxon>Phanerochaete</taxon>
    </lineage>
</organism>
<sequence>MGSNQLAPKPKYLGRNGFHEPVLKELDEPQAVPVSPGPSGAASAPKAQREKRMRALVEKHRQVEDMLEIKGSYFPGLEAMQAGAKPTAASDLTSLIQETQKRHEKEIEKLMDLQTKDHISRVLDAYQSADGIVNLPELNRSMERQTLLYMPAFTDASSEYNNYRYAHLCTVNALIKRRDELLAKEERERKIRDAQFPGSIAQWRSENPDIQLRVAKFLVSDKSAKERMLSQFGWAWRQVEPLEKDYATNNTFQADIKARASVKRM</sequence>
<accession>K5VUF1</accession>
<name>K5VUF1_PHACS</name>
<feature type="compositionally biased region" description="Basic and acidic residues" evidence="1">
    <location>
        <begin position="17"/>
        <end position="27"/>
    </location>
</feature>
<dbReference type="STRING" id="650164.K5VUF1"/>
<feature type="compositionally biased region" description="Low complexity" evidence="1">
    <location>
        <begin position="31"/>
        <end position="45"/>
    </location>
</feature>
<dbReference type="GeneID" id="18910496"/>
<evidence type="ECO:0000313" key="2">
    <source>
        <dbReference type="EMBL" id="EKM50209.1"/>
    </source>
</evidence>
<protein>
    <submittedName>
        <fullName evidence="2">Uncharacterized protein</fullName>
    </submittedName>
</protein>
<feature type="region of interest" description="Disordered" evidence="1">
    <location>
        <begin position="1"/>
        <end position="52"/>
    </location>
</feature>
<dbReference type="HOGENOM" id="CLU_085136_0_0_1"/>
<dbReference type="AlphaFoldDB" id="K5VUF1"/>
<dbReference type="Proteomes" id="UP000008370">
    <property type="component" value="Unassembled WGS sequence"/>
</dbReference>
<dbReference type="OrthoDB" id="3058840at2759"/>
<dbReference type="InParanoid" id="K5VUF1"/>
<reference evidence="2 3" key="1">
    <citation type="journal article" date="2012" name="BMC Genomics">
        <title>Comparative genomics of the white-rot fungi, Phanerochaete carnosa and P. chrysosporium, to elucidate the genetic basis of the distinct wood types they colonize.</title>
        <authorList>
            <person name="Suzuki H."/>
            <person name="MacDonald J."/>
            <person name="Syed K."/>
            <person name="Salamov A."/>
            <person name="Hori C."/>
            <person name="Aerts A."/>
            <person name="Henrissat B."/>
            <person name="Wiebenga A."/>
            <person name="vanKuyk P.A."/>
            <person name="Barry K."/>
            <person name="Lindquist E."/>
            <person name="LaButti K."/>
            <person name="Lapidus A."/>
            <person name="Lucas S."/>
            <person name="Coutinho P."/>
            <person name="Gong Y."/>
            <person name="Samejima M."/>
            <person name="Mahadevan R."/>
            <person name="Abou-Zaid M."/>
            <person name="de Vries R.P."/>
            <person name="Igarashi K."/>
            <person name="Yadav J.S."/>
            <person name="Grigoriev I.V."/>
            <person name="Master E.R."/>
        </authorList>
    </citation>
    <scope>NUCLEOTIDE SEQUENCE [LARGE SCALE GENOMIC DNA]</scope>
    <source>
        <strain evidence="2 3">HHB-10118-sp</strain>
    </source>
</reference>
<keyword evidence="3" id="KW-1185">Reference proteome</keyword>
<dbReference type="RefSeq" id="XP_007401397.1">
    <property type="nucleotide sequence ID" value="XM_007401335.1"/>
</dbReference>
<proteinExistence type="predicted"/>